<dbReference type="EMBL" id="BQKI01000017">
    <property type="protein sequence ID" value="GJN10103.1"/>
    <property type="molecule type" value="Genomic_DNA"/>
</dbReference>
<gene>
    <name evidence="1" type="primary">ga28167</name>
    <name evidence="1" type="ORF">PR202_ga28167</name>
</gene>
<proteinExistence type="predicted"/>
<dbReference type="AlphaFoldDB" id="A0AAV5DIK4"/>
<keyword evidence="2" id="KW-1185">Reference proteome</keyword>
<reference evidence="1" key="2">
    <citation type="submission" date="2021-12" db="EMBL/GenBank/DDBJ databases">
        <title>Resequencing data analysis of finger millet.</title>
        <authorList>
            <person name="Hatakeyama M."/>
            <person name="Aluri S."/>
            <person name="Balachadran M.T."/>
            <person name="Sivarajan S.R."/>
            <person name="Poveda L."/>
            <person name="Shimizu-Inatsugi R."/>
            <person name="Schlapbach R."/>
            <person name="Sreeman S.M."/>
            <person name="Shimizu K.K."/>
        </authorList>
    </citation>
    <scope>NUCLEOTIDE SEQUENCE</scope>
</reference>
<accession>A0AAV5DIK4</accession>
<organism evidence="1 2">
    <name type="scientific">Eleusine coracana subsp. coracana</name>
    <dbReference type="NCBI Taxonomy" id="191504"/>
    <lineage>
        <taxon>Eukaryota</taxon>
        <taxon>Viridiplantae</taxon>
        <taxon>Streptophyta</taxon>
        <taxon>Embryophyta</taxon>
        <taxon>Tracheophyta</taxon>
        <taxon>Spermatophyta</taxon>
        <taxon>Magnoliopsida</taxon>
        <taxon>Liliopsida</taxon>
        <taxon>Poales</taxon>
        <taxon>Poaceae</taxon>
        <taxon>PACMAD clade</taxon>
        <taxon>Chloridoideae</taxon>
        <taxon>Cynodonteae</taxon>
        <taxon>Eleusininae</taxon>
        <taxon>Eleusine</taxon>
    </lineage>
</organism>
<comment type="caution">
    <text evidence="1">The sequence shown here is derived from an EMBL/GenBank/DDBJ whole genome shotgun (WGS) entry which is preliminary data.</text>
</comment>
<sequence>MSSSSSSAAIPAMPKLPDAVPDLPSFYGLFKEFAKAFEMVTRHCVTTMDRAVEALAAVEALTDNPTIKAKLREK</sequence>
<evidence type="ECO:0000313" key="1">
    <source>
        <dbReference type="EMBL" id="GJN10103.1"/>
    </source>
</evidence>
<dbReference type="Proteomes" id="UP001054889">
    <property type="component" value="Unassembled WGS sequence"/>
</dbReference>
<evidence type="ECO:0000313" key="2">
    <source>
        <dbReference type="Proteomes" id="UP001054889"/>
    </source>
</evidence>
<name>A0AAV5DIK4_ELECO</name>
<reference evidence="1" key="1">
    <citation type="journal article" date="2018" name="DNA Res.">
        <title>Multiple hybrid de novo genome assembly of finger millet, an orphan allotetraploid crop.</title>
        <authorList>
            <person name="Hatakeyama M."/>
            <person name="Aluri S."/>
            <person name="Balachadran M.T."/>
            <person name="Sivarajan S.R."/>
            <person name="Patrignani A."/>
            <person name="Gruter S."/>
            <person name="Poveda L."/>
            <person name="Shimizu-Inatsugi R."/>
            <person name="Baeten J."/>
            <person name="Francoijs K.J."/>
            <person name="Nataraja K.N."/>
            <person name="Reddy Y.A.N."/>
            <person name="Phadnis S."/>
            <person name="Ravikumar R.L."/>
            <person name="Schlapbach R."/>
            <person name="Sreeman S.M."/>
            <person name="Shimizu K.K."/>
        </authorList>
    </citation>
    <scope>NUCLEOTIDE SEQUENCE</scope>
</reference>
<protein>
    <submittedName>
        <fullName evidence="1">Uncharacterized protein</fullName>
    </submittedName>
</protein>